<comment type="caution">
    <text evidence="2">The sequence shown here is derived from an EMBL/GenBank/DDBJ whole genome shotgun (WGS) entry which is preliminary data.</text>
</comment>
<dbReference type="Pfam" id="PF08279">
    <property type="entry name" value="HTH_11"/>
    <property type="match status" value="1"/>
</dbReference>
<evidence type="ECO:0000313" key="3">
    <source>
        <dbReference type="Proteomes" id="UP000078520"/>
    </source>
</evidence>
<name>A0A179CIS4_9LACO</name>
<protein>
    <recommendedName>
        <fullName evidence="1">Helix-turn-helix type 11 domain-containing protein</fullName>
    </recommendedName>
</protein>
<organism evidence="2 3">
    <name type="scientific">Ligilactobacillus aviarius</name>
    <dbReference type="NCBI Taxonomy" id="1606"/>
    <lineage>
        <taxon>Bacteria</taxon>
        <taxon>Bacillati</taxon>
        <taxon>Bacillota</taxon>
        <taxon>Bacilli</taxon>
        <taxon>Lactobacillales</taxon>
        <taxon>Lactobacillaceae</taxon>
        <taxon>Ligilactobacillus</taxon>
    </lineage>
</organism>
<evidence type="ECO:0000259" key="1">
    <source>
        <dbReference type="Pfam" id="PF08279"/>
    </source>
</evidence>
<reference evidence="3" key="1">
    <citation type="submission" date="2016-03" db="EMBL/GenBank/DDBJ databases">
        <authorList>
            <person name="Johnson T.J."/>
            <person name="Youmans B."/>
            <person name="Case K."/>
            <person name="Noll S."/>
        </authorList>
    </citation>
    <scope>NUCLEOTIDE SEQUENCE [LARGE SCALE GENOMIC DNA]</scope>
    <source>
        <strain evidence="3">UMNLAv8</strain>
    </source>
</reference>
<sequence length="109" mass="12327">MKAIELTHSEDKVLSVIRATTEPIRSKEIAELTNLSVRQVFKAIENLRHKGIPVVASRNGTTGVKIAKTEEEKEKCIRTLTNQSAKILETSTRLKNADLETWKKRVKVM</sequence>
<evidence type="ECO:0000313" key="2">
    <source>
        <dbReference type="EMBL" id="OAQ06716.1"/>
    </source>
</evidence>
<dbReference type="RefSeq" id="WP_064208398.1">
    <property type="nucleotide sequence ID" value="NZ_CANCWJ010000001.1"/>
</dbReference>
<dbReference type="EMBL" id="LVKI01000052">
    <property type="protein sequence ID" value="OAQ06716.1"/>
    <property type="molecule type" value="Genomic_DNA"/>
</dbReference>
<dbReference type="InterPro" id="IPR036388">
    <property type="entry name" value="WH-like_DNA-bd_sf"/>
</dbReference>
<gene>
    <name evidence="2" type="ORF">A3O14_07570</name>
</gene>
<accession>A0A179CIS4</accession>
<dbReference type="Proteomes" id="UP000078520">
    <property type="component" value="Unassembled WGS sequence"/>
</dbReference>
<dbReference type="InterPro" id="IPR013196">
    <property type="entry name" value="HTH_11"/>
</dbReference>
<dbReference type="InterPro" id="IPR036390">
    <property type="entry name" value="WH_DNA-bd_sf"/>
</dbReference>
<dbReference type="Gene3D" id="1.10.10.10">
    <property type="entry name" value="Winged helix-like DNA-binding domain superfamily/Winged helix DNA-binding domain"/>
    <property type="match status" value="1"/>
</dbReference>
<dbReference type="AlphaFoldDB" id="A0A179CIS4"/>
<feature type="domain" description="Helix-turn-helix type 11" evidence="1">
    <location>
        <begin position="12"/>
        <end position="60"/>
    </location>
</feature>
<proteinExistence type="predicted"/>
<dbReference type="SUPFAM" id="SSF46785">
    <property type="entry name" value="Winged helix' DNA-binding domain"/>
    <property type="match status" value="1"/>
</dbReference>